<dbReference type="PANTHER" id="PTHR11076:SF35">
    <property type="entry name" value="DNA REPAIR PROTEIN HOMOLOG YOBH"/>
    <property type="match status" value="1"/>
</dbReference>
<dbReference type="InterPro" id="IPR036775">
    <property type="entry name" value="DNA_pol_Y-fam_lit_finger_sf"/>
</dbReference>
<dbReference type="PANTHER" id="PTHR11076">
    <property type="entry name" value="DNA REPAIR POLYMERASE UMUC / TRANSFERASE FAMILY MEMBER"/>
    <property type="match status" value="1"/>
</dbReference>
<dbReference type="GO" id="GO:0042276">
    <property type="term" value="P:error-prone translesion synthesis"/>
    <property type="evidence" value="ECO:0007669"/>
    <property type="project" value="TreeGrafter"/>
</dbReference>
<keyword evidence="2" id="KW-0515">Mutator protein</keyword>
<evidence type="ECO:0000259" key="6">
    <source>
        <dbReference type="PROSITE" id="PS50173"/>
    </source>
</evidence>
<keyword evidence="4" id="KW-0235">DNA replication</keyword>
<dbReference type="OrthoDB" id="9808813at2"/>
<dbReference type="Gene3D" id="3.40.1170.60">
    <property type="match status" value="1"/>
</dbReference>
<dbReference type="Gene3D" id="3.30.1490.100">
    <property type="entry name" value="DNA polymerase, Y-family, little finger domain"/>
    <property type="match status" value="1"/>
</dbReference>
<protein>
    <submittedName>
        <fullName evidence="7">DNA polymerase V</fullName>
    </submittedName>
</protein>
<keyword evidence="3" id="KW-0548">Nucleotidyltransferase</keyword>
<dbReference type="Pfam" id="PF11799">
    <property type="entry name" value="IMS_C"/>
    <property type="match status" value="1"/>
</dbReference>
<keyword evidence="5" id="KW-0808">Transferase</keyword>
<dbReference type="GO" id="GO:0003684">
    <property type="term" value="F:damaged DNA binding"/>
    <property type="evidence" value="ECO:0007669"/>
    <property type="project" value="InterPro"/>
</dbReference>
<dbReference type="AlphaFoldDB" id="A0A1I1EFC0"/>
<evidence type="ECO:0000256" key="3">
    <source>
        <dbReference type="ARBA" id="ARBA00022695"/>
    </source>
</evidence>
<dbReference type="STRING" id="283737.SAMN05660453_0455"/>
<name>A0A1I1EFC0_9LACO</name>
<dbReference type="SUPFAM" id="SSF100879">
    <property type="entry name" value="Lesion bypass DNA polymerase (Y-family), little finger domain"/>
    <property type="match status" value="1"/>
</dbReference>
<dbReference type="SUPFAM" id="SSF56672">
    <property type="entry name" value="DNA/RNA polymerases"/>
    <property type="match status" value="1"/>
</dbReference>
<comment type="similarity">
    <text evidence="1">Belongs to the DNA polymerase type-Y family.</text>
</comment>
<dbReference type="InterPro" id="IPR024728">
    <property type="entry name" value="PolY_HhH_motif"/>
</dbReference>
<feature type="domain" description="UmuC" evidence="6">
    <location>
        <begin position="17"/>
        <end position="208"/>
    </location>
</feature>
<evidence type="ECO:0000256" key="4">
    <source>
        <dbReference type="ARBA" id="ARBA00022705"/>
    </source>
</evidence>
<gene>
    <name evidence="7" type="ORF">SAMN05660453_0455</name>
</gene>
<dbReference type="InterPro" id="IPR043128">
    <property type="entry name" value="Rev_trsase/Diguanyl_cyclase"/>
</dbReference>
<dbReference type="GO" id="GO:0003887">
    <property type="term" value="F:DNA-directed DNA polymerase activity"/>
    <property type="evidence" value="ECO:0007669"/>
    <property type="project" value="UniProtKB-KW"/>
</dbReference>
<dbReference type="InterPro" id="IPR001126">
    <property type="entry name" value="UmuC"/>
</dbReference>
<proteinExistence type="inferred from homology"/>
<keyword evidence="5" id="KW-0239">DNA-directed DNA polymerase</keyword>
<dbReference type="RefSeq" id="WP_091501602.1">
    <property type="nucleotide sequence ID" value="NZ_FOLI01000001.1"/>
</dbReference>
<organism evidence="7 8">
    <name type="scientific">Fructobacillus durionis</name>
    <dbReference type="NCBI Taxonomy" id="283737"/>
    <lineage>
        <taxon>Bacteria</taxon>
        <taxon>Bacillati</taxon>
        <taxon>Bacillota</taxon>
        <taxon>Bacilli</taxon>
        <taxon>Lactobacillales</taxon>
        <taxon>Lactobacillaceae</taxon>
        <taxon>Fructobacillus</taxon>
    </lineage>
</organism>
<dbReference type="Pfam" id="PF00817">
    <property type="entry name" value="IMS"/>
    <property type="match status" value="1"/>
</dbReference>
<evidence type="ECO:0000256" key="1">
    <source>
        <dbReference type="ARBA" id="ARBA00010945"/>
    </source>
</evidence>
<dbReference type="InterPro" id="IPR043502">
    <property type="entry name" value="DNA/RNA_pol_sf"/>
</dbReference>
<accession>A0A1I1EFC0</accession>
<evidence type="ECO:0000256" key="2">
    <source>
        <dbReference type="ARBA" id="ARBA00022457"/>
    </source>
</evidence>
<evidence type="ECO:0000313" key="7">
    <source>
        <dbReference type="EMBL" id="SFB85805.1"/>
    </source>
</evidence>
<dbReference type="GO" id="GO:0006281">
    <property type="term" value="P:DNA repair"/>
    <property type="evidence" value="ECO:0007669"/>
    <property type="project" value="InterPro"/>
</dbReference>
<dbReference type="Gene3D" id="3.30.70.270">
    <property type="match status" value="1"/>
</dbReference>
<dbReference type="GO" id="GO:0009432">
    <property type="term" value="P:SOS response"/>
    <property type="evidence" value="ECO:0007669"/>
    <property type="project" value="TreeGrafter"/>
</dbReference>
<evidence type="ECO:0000256" key="5">
    <source>
        <dbReference type="ARBA" id="ARBA00022932"/>
    </source>
</evidence>
<dbReference type="Proteomes" id="UP000199376">
    <property type="component" value="Unassembled WGS sequence"/>
</dbReference>
<keyword evidence="8" id="KW-1185">Reference proteome</keyword>
<sequence length="444" mass="50044">MARTIQDIYANEKRRVVFLIDSKSFYASVECVERGLNPLKAMLVVMSHQENLKGGLVLASSPMAKKRLGISNVTRQKDVPDIPGLVKAEPRMNLYIQKNLEINAIYQRYVDEQHLLPYSIDESILDVTDFWKLFGESPKEVAQKIQKEVLKETGIYLSVGIGDSPVMAKLALDLAAKSDPHLLAEWHYEDLPQVLWPVSDFGKVWSIGRKTAKKLQAWGIHSMGDLAHYNPYVLKKKLGLMGEQLFALAWGIDRSDLTEKVQTKNKSYGNSQVLPYNYRDREAIRVVILEMADQVASRLRSHGVRAGLVSLYMGYAEEKIDFDERHSRTTGLHQTVRIEPSNRSSTMMATLEKLFNQYWNGQPVRHVGVTMADLGTDKVQTLSLFEPAPEAEEEKQDPVDQVVDQLRKRFGSAAIVRSHSLEHGARAIERAGLVGGHNGGNTYE</sequence>
<dbReference type="GO" id="GO:0006260">
    <property type="term" value="P:DNA replication"/>
    <property type="evidence" value="ECO:0007669"/>
    <property type="project" value="UniProtKB-KW"/>
</dbReference>
<dbReference type="PROSITE" id="PS50173">
    <property type="entry name" value="UMUC"/>
    <property type="match status" value="1"/>
</dbReference>
<dbReference type="InterPro" id="IPR017961">
    <property type="entry name" value="DNA_pol_Y-fam_little_finger"/>
</dbReference>
<dbReference type="GO" id="GO:0005829">
    <property type="term" value="C:cytosol"/>
    <property type="evidence" value="ECO:0007669"/>
    <property type="project" value="TreeGrafter"/>
</dbReference>
<dbReference type="EMBL" id="FOLI01000001">
    <property type="protein sequence ID" value="SFB85805.1"/>
    <property type="molecule type" value="Genomic_DNA"/>
</dbReference>
<dbReference type="InterPro" id="IPR050116">
    <property type="entry name" value="DNA_polymerase-Y"/>
</dbReference>
<dbReference type="Gene3D" id="1.10.150.20">
    <property type="entry name" value="5' to 3' exonuclease, C-terminal subdomain"/>
    <property type="match status" value="1"/>
</dbReference>
<reference evidence="7 8" key="1">
    <citation type="submission" date="2016-10" db="EMBL/GenBank/DDBJ databases">
        <authorList>
            <person name="de Groot N.N."/>
        </authorList>
    </citation>
    <scope>NUCLEOTIDE SEQUENCE [LARGE SCALE GENOMIC DNA]</scope>
    <source>
        <strain evidence="7 8">DSM 19113</strain>
    </source>
</reference>
<dbReference type="CDD" id="cd01700">
    <property type="entry name" value="PolY_Pol_V_umuC"/>
    <property type="match status" value="1"/>
</dbReference>
<evidence type="ECO:0000313" key="8">
    <source>
        <dbReference type="Proteomes" id="UP000199376"/>
    </source>
</evidence>
<dbReference type="Pfam" id="PF11798">
    <property type="entry name" value="IMS_HHH"/>
    <property type="match status" value="1"/>
</dbReference>